<name>A0AAJ0AUA6_9PEZI</name>
<evidence type="ECO:0000256" key="1">
    <source>
        <dbReference type="SAM" id="MobiDB-lite"/>
    </source>
</evidence>
<evidence type="ECO:0000313" key="2">
    <source>
        <dbReference type="EMBL" id="KAK1690498.1"/>
    </source>
</evidence>
<feature type="non-terminal residue" evidence="2">
    <location>
        <position position="129"/>
    </location>
</feature>
<dbReference type="RefSeq" id="XP_060434193.1">
    <property type="nucleotide sequence ID" value="XM_060574012.1"/>
</dbReference>
<keyword evidence="3" id="KW-1185">Reference proteome</keyword>
<organism evidence="2 3">
    <name type="scientific">Colletotrichum godetiae</name>
    <dbReference type="NCBI Taxonomy" id="1209918"/>
    <lineage>
        <taxon>Eukaryota</taxon>
        <taxon>Fungi</taxon>
        <taxon>Dikarya</taxon>
        <taxon>Ascomycota</taxon>
        <taxon>Pezizomycotina</taxon>
        <taxon>Sordariomycetes</taxon>
        <taxon>Hypocreomycetidae</taxon>
        <taxon>Glomerellales</taxon>
        <taxon>Glomerellaceae</taxon>
        <taxon>Colletotrichum</taxon>
        <taxon>Colletotrichum acutatum species complex</taxon>
    </lineage>
</organism>
<proteinExistence type="predicted"/>
<feature type="region of interest" description="Disordered" evidence="1">
    <location>
        <begin position="45"/>
        <end position="64"/>
    </location>
</feature>
<reference evidence="2" key="1">
    <citation type="submission" date="2021-06" db="EMBL/GenBank/DDBJ databases">
        <title>Comparative genomics, transcriptomics and evolutionary studies reveal genomic signatures of adaptation to plant cell wall in hemibiotrophic fungi.</title>
        <authorList>
            <consortium name="DOE Joint Genome Institute"/>
            <person name="Baroncelli R."/>
            <person name="Diaz J.F."/>
            <person name="Benocci T."/>
            <person name="Peng M."/>
            <person name="Battaglia E."/>
            <person name="Haridas S."/>
            <person name="Andreopoulos W."/>
            <person name="Labutti K."/>
            <person name="Pangilinan J."/>
            <person name="Floch G.L."/>
            <person name="Makela M.R."/>
            <person name="Henrissat B."/>
            <person name="Grigoriev I.V."/>
            <person name="Crouch J.A."/>
            <person name="De Vries R.P."/>
            <person name="Sukno S.A."/>
            <person name="Thon M.R."/>
        </authorList>
    </citation>
    <scope>NUCLEOTIDE SEQUENCE</scope>
    <source>
        <strain evidence="2">CBS 193.32</strain>
    </source>
</reference>
<comment type="caution">
    <text evidence="2">The sequence shown here is derived from an EMBL/GenBank/DDBJ whole genome shotgun (WGS) entry which is preliminary data.</text>
</comment>
<dbReference type="GeneID" id="85458538"/>
<sequence>MLPGRQASTLARPDRLCVNVCLGATLVRLVGAETVSLSRNFRCPRHGKRRTKPQGCGTSSSSARQRKAKTFGSWVAPLHVHFFQWGRTGNIFFFPFHELLFFSFHFEWREAGKNKTGFGCVCTNIIVWV</sequence>
<gene>
    <name evidence="2" type="ORF">BDP55DRAFT_650941</name>
</gene>
<protein>
    <submittedName>
        <fullName evidence="2">Uncharacterized protein</fullName>
    </submittedName>
</protein>
<evidence type="ECO:0000313" key="3">
    <source>
        <dbReference type="Proteomes" id="UP001224890"/>
    </source>
</evidence>
<dbReference type="EMBL" id="JAHMHR010000006">
    <property type="protein sequence ID" value="KAK1690498.1"/>
    <property type="molecule type" value="Genomic_DNA"/>
</dbReference>
<accession>A0AAJ0AUA6</accession>
<dbReference type="AlphaFoldDB" id="A0AAJ0AUA6"/>
<dbReference type="Proteomes" id="UP001224890">
    <property type="component" value="Unassembled WGS sequence"/>
</dbReference>